<dbReference type="AlphaFoldDB" id="A0A8S0TWK4"/>
<keyword evidence="3" id="KW-1185">Reference proteome</keyword>
<dbReference type="EMBL" id="CACTIH010007340">
    <property type="protein sequence ID" value="CAA3010346.1"/>
    <property type="molecule type" value="Genomic_DNA"/>
</dbReference>
<sequence length="129" mass="15010">MKVSLRHGITLRGSKRRQRNVEEPSSKKRTKISSSSYKSKLEVNQIVPLETEKGEEYVVGLFIEDLEVRIQSSPIENRLKDVEERVKTNEEVMERLQILERKDGVESLPDETDQVLASNEEEMKIFNSY</sequence>
<proteinExistence type="predicted"/>
<name>A0A8S0TWK4_OLEEU</name>
<organism evidence="2 3">
    <name type="scientific">Olea europaea subsp. europaea</name>
    <dbReference type="NCBI Taxonomy" id="158383"/>
    <lineage>
        <taxon>Eukaryota</taxon>
        <taxon>Viridiplantae</taxon>
        <taxon>Streptophyta</taxon>
        <taxon>Embryophyta</taxon>
        <taxon>Tracheophyta</taxon>
        <taxon>Spermatophyta</taxon>
        <taxon>Magnoliopsida</taxon>
        <taxon>eudicotyledons</taxon>
        <taxon>Gunneridae</taxon>
        <taxon>Pentapetalae</taxon>
        <taxon>asterids</taxon>
        <taxon>lamiids</taxon>
        <taxon>Lamiales</taxon>
        <taxon>Oleaceae</taxon>
        <taxon>Oleeae</taxon>
        <taxon>Olea</taxon>
    </lineage>
</organism>
<feature type="region of interest" description="Disordered" evidence="1">
    <location>
        <begin position="1"/>
        <end position="36"/>
    </location>
</feature>
<evidence type="ECO:0000313" key="3">
    <source>
        <dbReference type="Proteomes" id="UP000594638"/>
    </source>
</evidence>
<dbReference type="Proteomes" id="UP000594638">
    <property type="component" value="Unassembled WGS sequence"/>
</dbReference>
<accession>A0A8S0TWK4</accession>
<evidence type="ECO:0000313" key="2">
    <source>
        <dbReference type="EMBL" id="CAA3010346.1"/>
    </source>
</evidence>
<evidence type="ECO:0000256" key="1">
    <source>
        <dbReference type="SAM" id="MobiDB-lite"/>
    </source>
</evidence>
<gene>
    <name evidence="2" type="ORF">OLEA9_A010782</name>
</gene>
<protein>
    <submittedName>
        <fullName evidence="2">Uncharacterized protein</fullName>
    </submittedName>
</protein>
<reference evidence="2 3" key="1">
    <citation type="submission" date="2019-12" db="EMBL/GenBank/DDBJ databases">
        <authorList>
            <person name="Alioto T."/>
            <person name="Alioto T."/>
            <person name="Gomez Garrido J."/>
        </authorList>
    </citation>
    <scope>NUCLEOTIDE SEQUENCE [LARGE SCALE GENOMIC DNA]</scope>
</reference>
<dbReference type="Gramene" id="OE9A010782T1">
    <property type="protein sequence ID" value="OE9A010782C1"/>
    <property type="gene ID" value="OE9A010782"/>
</dbReference>
<comment type="caution">
    <text evidence="2">The sequence shown here is derived from an EMBL/GenBank/DDBJ whole genome shotgun (WGS) entry which is preliminary data.</text>
</comment>